<dbReference type="EMBL" id="MH155870">
    <property type="protein sequence ID" value="AWN05260.1"/>
    <property type="molecule type" value="Genomic_DNA"/>
</dbReference>
<evidence type="ECO:0000256" key="1">
    <source>
        <dbReference type="SAM" id="MobiDB-lite"/>
    </source>
</evidence>
<protein>
    <submittedName>
        <fullName evidence="3">DNA primase</fullName>
    </submittedName>
</protein>
<dbReference type="SUPFAM" id="SSF56731">
    <property type="entry name" value="DNA primase core"/>
    <property type="match status" value="1"/>
</dbReference>
<organism evidence="3 4">
    <name type="scientific">Streptomyces phage Ibantik</name>
    <dbReference type="NCBI Taxonomy" id="2182397"/>
    <lineage>
        <taxon>Viruses</taxon>
        <taxon>Duplodnaviria</taxon>
        <taxon>Heunggongvirae</taxon>
        <taxon>Uroviricota</taxon>
        <taxon>Caudoviricetes</taxon>
        <taxon>Ibantikvirus</taxon>
        <taxon>Ibantikvirus ibantik</taxon>
    </lineage>
</organism>
<dbReference type="Gene3D" id="3.40.1360.10">
    <property type="match status" value="1"/>
</dbReference>
<accession>A0A2U8UNV7</accession>
<feature type="region of interest" description="Disordered" evidence="1">
    <location>
        <begin position="150"/>
        <end position="170"/>
    </location>
</feature>
<dbReference type="SMART" id="SM00493">
    <property type="entry name" value="TOPRIM"/>
    <property type="match status" value="1"/>
</dbReference>
<evidence type="ECO:0000313" key="3">
    <source>
        <dbReference type="EMBL" id="AWN05260.1"/>
    </source>
</evidence>
<dbReference type="Proteomes" id="UP000247188">
    <property type="component" value="Segment"/>
</dbReference>
<sequence>MVGHEKYRDHLVVPYLRPAGIQYISTVRFRCIRDECVKDSDGVYHFLKNQKEHHEGHSKYQSLPADSPRLYNTAAMNRSDVPYIAITEGEFSAWAVELDGIPAVAIQGVSAWKDFFDRAFKGYEKVFLLGDGDEAGQKMNEKLAERLPNGVPITLPSTEDPDSLRRQQGDGSIRRLLGLEK</sequence>
<keyword evidence="4" id="KW-1185">Reference proteome</keyword>
<dbReference type="InterPro" id="IPR034154">
    <property type="entry name" value="TOPRIM_DnaG/twinkle"/>
</dbReference>
<dbReference type="GeneID" id="80019255"/>
<dbReference type="KEGG" id="vg:80019255"/>
<dbReference type="InterPro" id="IPR006171">
    <property type="entry name" value="TOPRIM_dom"/>
</dbReference>
<evidence type="ECO:0000259" key="2">
    <source>
        <dbReference type="SMART" id="SM00493"/>
    </source>
</evidence>
<dbReference type="Pfam" id="PF13155">
    <property type="entry name" value="Toprim_2"/>
    <property type="match status" value="1"/>
</dbReference>
<proteinExistence type="predicted"/>
<dbReference type="CDD" id="cd01029">
    <property type="entry name" value="TOPRIM_primases"/>
    <property type="match status" value="1"/>
</dbReference>
<name>A0A2U8UNV7_9CAUD</name>
<gene>
    <name evidence="3" type="primary">36</name>
    <name evidence="3" type="ORF">SEA_IBANTIK_36</name>
</gene>
<evidence type="ECO:0000313" key="4">
    <source>
        <dbReference type="Proteomes" id="UP000247188"/>
    </source>
</evidence>
<feature type="domain" description="Toprim" evidence="2">
    <location>
        <begin position="82"/>
        <end position="152"/>
    </location>
</feature>
<reference evidence="4" key="1">
    <citation type="submission" date="2018-04" db="EMBL/GenBank/DDBJ databases">
        <authorList>
            <person name="Go L.Y."/>
            <person name="Mitchell J.A."/>
        </authorList>
    </citation>
    <scope>NUCLEOTIDE SEQUENCE [LARGE SCALE GENOMIC DNA]</scope>
</reference>
<dbReference type="RefSeq" id="YP_010754660.1">
    <property type="nucleotide sequence ID" value="NC_073462.1"/>
</dbReference>